<dbReference type="EC" id="3.7.1.2" evidence="4"/>
<evidence type="ECO:0000256" key="7">
    <source>
        <dbReference type="ARBA" id="ARBA00022837"/>
    </source>
</evidence>
<feature type="binding site" evidence="13">
    <location>
        <position position="239"/>
    </location>
    <ligand>
        <name>Mg(2+)</name>
        <dbReference type="ChEBI" id="CHEBI:18420"/>
    </ligand>
</feature>
<evidence type="ECO:0000256" key="2">
    <source>
        <dbReference type="ARBA" id="ARBA00001946"/>
    </source>
</evidence>
<dbReference type="GO" id="GO:0006572">
    <property type="term" value="P:L-tyrosine catabolic process"/>
    <property type="evidence" value="ECO:0007669"/>
    <property type="project" value="UniProtKB-KW"/>
</dbReference>
<dbReference type="NCBIfam" id="TIGR01266">
    <property type="entry name" value="fum_ac_acetase"/>
    <property type="match status" value="1"/>
</dbReference>
<feature type="binding site" evidence="13">
    <location>
        <position position="259"/>
    </location>
    <ligand>
        <name>Mg(2+)</name>
        <dbReference type="ChEBI" id="CHEBI:18420"/>
    </ligand>
</feature>
<evidence type="ECO:0000256" key="12">
    <source>
        <dbReference type="PIRSR" id="PIRSR605959-2"/>
    </source>
</evidence>
<evidence type="ECO:0000259" key="14">
    <source>
        <dbReference type="Pfam" id="PF01557"/>
    </source>
</evidence>
<evidence type="ECO:0000256" key="13">
    <source>
        <dbReference type="PIRSR" id="PIRSR605959-3"/>
    </source>
</evidence>
<evidence type="ECO:0000256" key="11">
    <source>
        <dbReference type="PIRSR" id="PIRSR605959-1"/>
    </source>
</evidence>
<feature type="binding site" evidence="13">
    <location>
        <position position="132"/>
    </location>
    <ligand>
        <name>Ca(2+)</name>
        <dbReference type="ChEBI" id="CHEBI:29108"/>
    </ligand>
</feature>
<name>A0A4P2VPS1_FLUSA</name>
<feature type="domain" description="Fumarylacetoacetase-like C-terminal" evidence="14">
    <location>
        <begin position="131"/>
        <end position="418"/>
    </location>
</feature>
<dbReference type="KEGG" id="sbf:JCM31447_26840"/>
<comment type="cofactor">
    <cofactor evidence="1 13">
        <name>Ca(2+)</name>
        <dbReference type="ChEBI" id="CHEBI:29108"/>
    </cofactor>
</comment>
<dbReference type="SUPFAM" id="SSF63433">
    <property type="entry name" value="Fumarylacetoacetate hydrolase, FAH, N-terminal domain"/>
    <property type="match status" value="1"/>
</dbReference>
<dbReference type="EMBL" id="AP019368">
    <property type="protein sequence ID" value="BBH54224.1"/>
    <property type="molecule type" value="Genomic_DNA"/>
</dbReference>
<comment type="pathway">
    <text evidence="3">Amino-acid degradation; L-phenylalanine degradation; acetoacetate and fumarate from L-phenylalanine: step 6/6.</text>
</comment>
<feature type="binding site" evidence="12">
    <location>
        <position position="148"/>
    </location>
    <ligand>
        <name>substrate</name>
    </ligand>
</feature>
<feature type="binding site" evidence="12">
    <location>
        <position position="246"/>
    </location>
    <ligand>
        <name>substrate</name>
    </ligand>
</feature>
<dbReference type="SUPFAM" id="SSF56529">
    <property type="entry name" value="FAH"/>
    <property type="match status" value="1"/>
</dbReference>
<keyword evidence="6" id="KW-0378">Hydrolase</keyword>
<feature type="binding site" evidence="13">
    <location>
        <position position="263"/>
    </location>
    <ligand>
        <name>Mg(2+)</name>
        <dbReference type="ChEBI" id="CHEBI:18420"/>
    </ligand>
</feature>
<protein>
    <recommendedName>
        <fullName evidence="4">fumarylacetoacetase</fullName>
        <ecNumber evidence="4">3.7.1.2</ecNumber>
    </recommendedName>
</protein>
<gene>
    <name evidence="16" type="ORF">JCM31447_26840</name>
</gene>
<dbReference type="Gene3D" id="3.90.850.10">
    <property type="entry name" value="Fumarylacetoacetase-like, C-terminal domain"/>
    <property type="match status" value="1"/>
</dbReference>
<evidence type="ECO:0000259" key="15">
    <source>
        <dbReference type="Pfam" id="PF09298"/>
    </source>
</evidence>
<dbReference type="InterPro" id="IPR011234">
    <property type="entry name" value="Fumarylacetoacetase-like_C"/>
</dbReference>
<evidence type="ECO:0000256" key="3">
    <source>
        <dbReference type="ARBA" id="ARBA00004782"/>
    </source>
</evidence>
<evidence type="ECO:0000256" key="4">
    <source>
        <dbReference type="ARBA" id="ARBA00012094"/>
    </source>
</evidence>
<evidence type="ECO:0000256" key="1">
    <source>
        <dbReference type="ARBA" id="ARBA00001913"/>
    </source>
</evidence>
<keyword evidence="7 13" id="KW-0106">Calcium</keyword>
<accession>A0A4P2VPS1</accession>
<proteinExistence type="predicted"/>
<dbReference type="InterPro" id="IPR015377">
    <property type="entry name" value="Fumarylacetoacetase_N"/>
</dbReference>
<evidence type="ECO:0000256" key="10">
    <source>
        <dbReference type="ARBA" id="ARBA00023232"/>
    </source>
</evidence>
<organism evidence="16 17">
    <name type="scientific">Fluviispira sanaruensis</name>
    <dbReference type="NCBI Taxonomy" id="2493639"/>
    <lineage>
        <taxon>Bacteria</taxon>
        <taxon>Pseudomonadati</taxon>
        <taxon>Bdellovibrionota</taxon>
        <taxon>Oligoflexia</taxon>
        <taxon>Silvanigrellales</taxon>
        <taxon>Silvanigrellaceae</taxon>
        <taxon>Fluviispira</taxon>
    </lineage>
</organism>
<comment type="cofactor">
    <cofactor evidence="2 13">
        <name>Mg(2+)</name>
        <dbReference type="ChEBI" id="CHEBI:18420"/>
    </cofactor>
</comment>
<evidence type="ECO:0000256" key="8">
    <source>
        <dbReference type="ARBA" id="ARBA00022842"/>
    </source>
</evidence>
<dbReference type="GO" id="GO:0004334">
    <property type="term" value="F:fumarylacetoacetase activity"/>
    <property type="evidence" value="ECO:0007669"/>
    <property type="project" value="UniProtKB-EC"/>
</dbReference>
<dbReference type="Pfam" id="PF09298">
    <property type="entry name" value="FAA_hydrolase_N"/>
    <property type="match status" value="1"/>
</dbReference>
<dbReference type="PANTHER" id="PTHR43069:SF2">
    <property type="entry name" value="FUMARYLACETOACETASE"/>
    <property type="match status" value="1"/>
</dbReference>
<dbReference type="InterPro" id="IPR036663">
    <property type="entry name" value="Fumarylacetoacetase_C_sf"/>
</dbReference>
<feature type="binding site" evidence="12">
    <location>
        <position position="356"/>
    </location>
    <ligand>
        <name>substrate</name>
    </ligand>
</feature>
<reference evidence="16 17" key="1">
    <citation type="submission" date="2018-12" db="EMBL/GenBank/DDBJ databases">
        <title>Rubrispira sanarue gen. nov., sp., nov., a member of the order Silvanigrellales, isolated from a brackish lake in Hamamatsu Japan.</title>
        <authorList>
            <person name="Maejima Y."/>
            <person name="Iino T."/>
            <person name="Muraguchi Y."/>
            <person name="Fukuda K."/>
            <person name="Nojiri H."/>
            <person name="Ohkuma M."/>
            <person name="Moriuchi R."/>
            <person name="Dohra H."/>
            <person name="Kimbara K."/>
            <person name="Shintani M."/>
        </authorList>
    </citation>
    <scope>NUCLEOTIDE SEQUENCE [LARGE SCALE GENOMIC DNA]</scope>
    <source>
        <strain evidence="16 17">RF1110005</strain>
    </source>
</reference>
<keyword evidence="9" id="KW-0828">Tyrosine catabolism</keyword>
<dbReference type="Proteomes" id="UP000291236">
    <property type="component" value="Chromosome"/>
</dbReference>
<feature type="binding site" evidence="12">
    <location>
        <position position="134"/>
    </location>
    <ligand>
        <name>substrate</name>
    </ligand>
</feature>
<evidence type="ECO:0000256" key="5">
    <source>
        <dbReference type="ARBA" id="ARBA00022723"/>
    </source>
</evidence>
<keyword evidence="10" id="KW-0585">Phenylalanine catabolism</keyword>
<evidence type="ECO:0000313" key="17">
    <source>
        <dbReference type="Proteomes" id="UP000291236"/>
    </source>
</evidence>
<keyword evidence="8 13" id="KW-0460">Magnesium</keyword>
<feature type="binding site" evidence="12">
    <location>
        <position position="250"/>
    </location>
    <ligand>
        <name>substrate</name>
    </ligand>
</feature>
<keyword evidence="5 13" id="KW-0479">Metal-binding</keyword>
<keyword evidence="17" id="KW-1185">Reference proteome</keyword>
<evidence type="ECO:0000313" key="16">
    <source>
        <dbReference type="EMBL" id="BBH54224.1"/>
    </source>
</evidence>
<dbReference type="InterPro" id="IPR005959">
    <property type="entry name" value="Fumarylacetoacetase"/>
</dbReference>
<feature type="binding site" evidence="13">
    <location>
        <position position="205"/>
    </location>
    <ligand>
        <name>Ca(2+)</name>
        <dbReference type="ChEBI" id="CHEBI:29108"/>
    </ligand>
</feature>
<feature type="domain" description="Fumarylacetoacetase N-terminal" evidence="15">
    <location>
        <begin position="20"/>
        <end position="124"/>
    </location>
</feature>
<feature type="active site" description="Proton acceptor" evidence="11">
    <location>
        <position position="139"/>
    </location>
</feature>
<evidence type="ECO:0000256" key="9">
    <source>
        <dbReference type="ARBA" id="ARBA00022878"/>
    </source>
</evidence>
<feature type="binding site" evidence="13">
    <location>
        <position position="239"/>
    </location>
    <ligand>
        <name>Ca(2+)</name>
        <dbReference type="ChEBI" id="CHEBI:29108"/>
    </ligand>
</feature>
<dbReference type="UniPathway" id="UPA00139">
    <property type="reaction ID" value="UER00341"/>
</dbReference>
<evidence type="ECO:0000256" key="6">
    <source>
        <dbReference type="ARBA" id="ARBA00022801"/>
    </source>
</evidence>
<dbReference type="PANTHER" id="PTHR43069">
    <property type="entry name" value="FUMARYLACETOACETASE"/>
    <property type="match status" value="1"/>
</dbReference>
<dbReference type="InterPro" id="IPR036462">
    <property type="entry name" value="Fumarylacetoacetase_N_sf"/>
</dbReference>
<dbReference type="AlphaFoldDB" id="A0A4P2VPS1"/>
<dbReference type="GO" id="GO:0046872">
    <property type="term" value="F:metal ion binding"/>
    <property type="evidence" value="ECO:0007669"/>
    <property type="project" value="UniProtKB-KW"/>
</dbReference>
<feature type="binding site" evidence="13">
    <location>
        <position position="207"/>
    </location>
    <ligand>
        <name>Ca(2+)</name>
        <dbReference type="ChEBI" id="CHEBI:29108"/>
    </ligand>
</feature>
<dbReference type="Gene3D" id="2.30.30.230">
    <property type="entry name" value="Fumarylacetoacetase, N-terminal domain"/>
    <property type="match status" value="1"/>
</dbReference>
<dbReference type="GO" id="GO:0006559">
    <property type="term" value="P:L-phenylalanine catabolic process"/>
    <property type="evidence" value="ECO:0007669"/>
    <property type="project" value="UniProtKB-UniPathway"/>
</dbReference>
<dbReference type="Pfam" id="PF01557">
    <property type="entry name" value="FAA_hydrolase"/>
    <property type="match status" value="1"/>
</dbReference>
<dbReference type="GO" id="GO:1902000">
    <property type="term" value="P:homogentisate catabolic process"/>
    <property type="evidence" value="ECO:0007669"/>
    <property type="project" value="TreeGrafter"/>
</dbReference>
<sequence>MKEIKSWIDIPKNHDFSIYNIPFGVFYTNNQISTARVGAALGDNVIDLCRLFNLGYLTDIVGLKAEHFDNNKLNEFLSLGNKTCNGVRYAIQELFSDLNSKLKKHPEHLETILIPTHSVKMLLPIQVKDYVDFYSSLDHATNVGKMFRDEKNPLLPNWKHIPIGYHGRSSSIIVGGTNFKRPKGQLSLADANSPIFGPTKQLDFELEMAFITSKQNEMGEMISPDQSSDFIFGLALFNDWSARDIQRWEYVPLGPFLGKSFASSLSPWVVSLEALAPFSLPAQDKDVSELKYLQCKKNGLFDIQLEIYLQSDKMKEPFLISSTNYKYMYWNLFQQLAHMTSNGSPVSIGDVYASGTISGPLPNSYGSMLELAWKGTKPITLPDGSTRSFIEDGDTILFRGFAIKGDVRIGFGELSAKVLPC</sequence>